<reference evidence="1 2" key="1">
    <citation type="journal article" date="2015" name="Genome Announc.">
        <title>Expanding the biotechnology potential of lactobacilli through comparative genomics of 213 strains and associated genera.</title>
        <authorList>
            <person name="Sun Z."/>
            <person name="Harris H.M."/>
            <person name="McCann A."/>
            <person name="Guo C."/>
            <person name="Argimon S."/>
            <person name="Zhang W."/>
            <person name="Yang X."/>
            <person name="Jeffery I.B."/>
            <person name="Cooney J.C."/>
            <person name="Kagawa T.F."/>
            <person name="Liu W."/>
            <person name="Song Y."/>
            <person name="Salvetti E."/>
            <person name="Wrobel A."/>
            <person name="Rasinkangas P."/>
            <person name="Parkhill J."/>
            <person name="Rea M.C."/>
            <person name="O'Sullivan O."/>
            <person name="Ritari J."/>
            <person name="Douillard F.P."/>
            <person name="Paul Ross R."/>
            <person name="Yang R."/>
            <person name="Briner A.E."/>
            <person name="Felis G.E."/>
            <person name="de Vos W.M."/>
            <person name="Barrangou R."/>
            <person name="Klaenhammer T.R."/>
            <person name="Caufield P.W."/>
            <person name="Cui Y."/>
            <person name="Zhang H."/>
            <person name="O'Toole P.W."/>
        </authorList>
    </citation>
    <scope>NUCLEOTIDE SEQUENCE [LARGE SCALE GENOMIC DNA]</scope>
    <source>
        <strain evidence="1 2">DSM 20452</strain>
    </source>
</reference>
<dbReference type="Proteomes" id="UP000051612">
    <property type="component" value="Unassembled WGS sequence"/>
</dbReference>
<sequence>MTLKKFFSPENLSKFTKNLHTKAQSFFELEQTTPPPRTTDFASIPPKQLALFLQQAIRSQKTATLTLALKDGTTETLSGKLDSIKNRFDAVTLKISDKQTRVVFTKDIVHLGLERFSVKDVTLHHPVLISK</sequence>
<gene>
    <name evidence="1" type="ORF">FC48_GL000904</name>
</gene>
<evidence type="ECO:0000313" key="2">
    <source>
        <dbReference type="Proteomes" id="UP000051612"/>
    </source>
</evidence>
<organism evidence="1 2">
    <name type="scientific">Ligilactobacillus murinus DSM 20452 = NBRC 14221</name>
    <dbReference type="NCBI Taxonomy" id="1423772"/>
    <lineage>
        <taxon>Bacteria</taxon>
        <taxon>Bacillati</taxon>
        <taxon>Bacillota</taxon>
        <taxon>Bacilli</taxon>
        <taxon>Lactobacillales</taxon>
        <taxon>Lactobacillaceae</taxon>
        <taxon>Ligilactobacillus</taxon>
    </lineage>
</organism>
<dbReference type="RefSeq" id="WP_056959501.1">
    <property type="nucleotide sequence ID" value="NZ_AYYN01000140.1"/>
</dbReference>
<accession>A0A0R2B6S7</accession>
<evidence type="ECO:0008006" key="3">
    <source>
        <dbReference type="Google" id="ProtNLM"/>
    </source>
</evidence>
<comment type="caution">
    <text evidence="1">The sequence shown here is derived from an EMBL/GenBank/DDBJ whole genome shotgun (WGS) entry which is preliminary data.</text>
</comment>
<dbReference type="EMBL" id="AYYN01000140">
    <property type="protein sequence ID" value="KRM73636.1"/>
    <property type="molecule type" value="Genomic_DNA"/>
</dbReference>
<evidence type="ECO:0000313" key="1">
    <source>
        <dbReference type="EMBL" id="KRM73636.1"/>
    </source>
</evidence>
<name>A0A0R2B6S7_9LACO</name>
<protein>
    <recommendedName>
        <fullName evidence="3">YolD-like protein</fullName>
    </recommendedName>
</protein>
<dbReference type="AlphaFoldDB" id="A0A0R2B6S7"/>
<dbReference type="PATRIC" id="fig|1423772.3.peg.978"/>
<proteinExistence type="predicted"/>